<dbReference type="EMBL" id="JAMXFF010000002">
    <property type="protein sequence ID" value="MCT7965060.1"/>
    <property type="molecule type" value="Genomic_DNA"/>
</dbReference>
<dbReference type="RefSeq" id="WP_261235114.1">
    <property type="nucleotide sequence ID" value="NZ_JAMXFF010000002.1"/>
</dbReference>
<accession>A0ABT2MJZ3</accession>
<protein>
    <submittedName>
        <fullName evidence="1">Uncharacterized protein</fullName>
    </submittedName>
</protein>
<organism evidence="1 2">
    <name type="scientific">Laspinema palackyanum D2a</name>
    <dbReference type="NCBI Taxonomy" id="2953684"/>
    <lineage>
        <taxon>Bacteria</taxon>
        <taxon>Bacillati</taxon>
        <taxon>Cyanobacteriota</taxon>
        <taxon>Cyanophyceae</taxon>
        <taxon>Oscillatoriophycideae</taxon>
        <taxon>Oscillatoriales</taxon>
        <taxon>Laspinemataceae</taxon>
        <taxon>Laspinema</taxon>
        <taxon>Laspinema palackyanum</taxon>
    </lineage>
</organism>
<comment type="caution">
    <text evidence="1">The sequence shown here is derived from an EMBL/GenBank/DDBJ whole genome shotgun (WGS) entry which is preliminary data.</text>
</comment>
<name>A0ABT2MJZ3_9CYAN</name>
<dbReference type="Proteomes" id="UP001525890">
    <property type="component" value="Unassembled WGS sequence"/>
</dbReference>
<sequence length="94" mass="10821">MQHQLYGLRGKVYVKKLKELYAELGPLIQQDFNQIIESTGKFTPLNLGELCIKHRIPVTVMDDWLSTLTAYPTGTWENLRSRGCKARDIGVVWK</sequence>
<proteinExistence type="predicted"/>
<evidence type="ECO:0000313" key="1">
    <source>
        <dbReference type="EMBL" id="MCT7965060.1"/>
    </source>
</evidence>
<reference evidence="1 2" key="1">
    <citation type="journal article" date="2022" name="Front. Microbiol.">
        <title>High genomic differentiation and limited gene flow indicate recent cryptic speciation within the genus Laspinema (cyanobacteria).</title>
        <authorList>
            <person name="Stanojkovic A."/>
            <person name="Skoupy S."/>
            <person name="Skaloud P."/>
            <person name="Dvorak P."/>
        </authorList>
    </citation>
    <scope>NUCLEOTIDE SEQUENCE [LARGE SCALE GENOMIC DNA]</scope>
    <source>
        <strain evidence="1 2">D2a</strain>
    </source>
</reference>
<gene>
    <name evidence="1" type="ORF">NG799_01775</name>
</gene>
<keyword evidence="2" id="KW-1185">Reference proteome</keyword>
<evidence type="ECO:0000313" key="2">
    <source>
        <dbReference type="Proteomes" id="UP001525890"/>
    </source>
</evidence>